<organism evidence="1">
    <name type="scientific">marine metagenome</name>
    <dbReference type="NCBI Taxonomy" id="408172"/>
    <lineage>
        <taxon>unclassified sequences</taxon>
        <taxon>metagenomes</taxon>
        <taxon>ecological metagenomes</taxon>
    </lineage>
</organism>
<dbReference type="EMBL" id="UINC01016815">
    <property type="protein sequence ID" value="SVA69731.1"/>
    <property type="molecule type" value="Genomic_DNA"/>
</dbReference>
<reference evidence="1" key="1">
    <citation type="submission" date="2018-05" db="EMBL/GenBank/DDBJ databases">
        <authorList>
            <person name="Lanie J.A."/>
            <person name="Ng W.-L."/>
            <person name="Kazmierczak K.M."/>
            <person name="Andrzejewski T.M."/>
            <person name="Davidsen T.M."/>
            <person name="Wayne K.J."/>
            <person name="Tettelin H."/>
            <person name="Glass J.I."/>
            <person name="Rusch D."/>
            <person name="Podicherti R."/>
            <person name="Tsui H.-C.T."/>
            <person name="Winkler M.E."/>
        </authorList>
    </citation>
    <scope>NUCLEOTIDE SEQUENCE</scope>
</reference>
<accession>A0A381XZ79</accession>
<evidence type="ECO:0000313" key="1">
    <source>
        <dbReference type="EMBL" id="SVA69731.1"/>
    </source>
</evidence>
<gene>
    <name evidence="1" type="ORF">METZ01_LOCUS122585</name>
</gene>
<dbReference type="AlphaFoldDB" id="A0A381XZ79"/>
<name>A0A381XZ79_9ZZZZ</name>
<protein>
    <submittedName>
        <fullName evidence="1">Uncharacterized protein</fullName>
    </submittedName>
</protein>
<sequence>MINFPQRNWTDYGGEVKWADDVQTAIKELWNTSHKALMTEACIDLVKKKQMELPQLRKARTSIHTSVSVL</sequence>
<proteinExistence type="predicted"/>